<name>A0A0A9C0K2_ARUDO</name>
<sequence>MWKLEARDDRVSRV</sequence>
<reference evidence="1" key="1">
    <citation type="submission" date="2014-09" db="EMBL/GenBank/DDBJ databases">
        <authorList>
            <person name="Magalhaes I.L.F."/>
            <person name="Oliveira U."/>
            <person name="Santos F.R."/>
            <person name="Vidigal T.H.D.A."/>
            <person name="Brescovit A.D."/>
            <person name="Santos A.J."/>
        </authorList>
    </citation>
    <scope>NUCLEOTIDE SEQUENCE</scope>
    <source>
        <tissue evidence="1">Shoot tissue taken approximately 20 cm above the soil surface</tissue>
    </source>
</reference>
<accession>A0A0A9C0K2</accession>
<evidence type="ECO:0000313" key="1">
    <source>
        <dbReference type="EMBL" id="JAD66940.1"/>
    </source>
</evidence>
<proteinExistence type="predicted"/>
<dbReference type="EMBL" id="GBRH01230955">
    <property type="protein sequence ID" value="JAD66940.1"/>
    <property type="molecule type" value="Transcribed_RNA"/>
</dbReference>
<protein>
    <submittedName>
        <fullName evidence="1">Uncharacterized protein</fullName>
    </submittedName>
</protein>
<organism evidence="1">
    <name type="scientific">Arundo donax</name>
    <name type="common">Giant reed</name>
    <name type="synonym">Donax arundinaceus</name>
    <dbReference type="NCBI Taxonomy" id="35708"/>
    <lineage>
        <taxon>Eukaryota</taxon>
        <taxon>Viridiplantae</taxon>
        <taxon>Streptophyta</taxon>
        <taxon>Embryophyta</taxon>
        <taxon>Tracheophyta</taxon>
        <taxon>Spermatophyta</taxon>
        <taxon>Magnoliopsida</taxon>
        <taxon>Liliopsida</taxon>
        <taxon>Poales</taxon>
        <taxon>Poaceae</taxon>
        <taxon>PACMAD clade</taxon>
        <taxon>Arundinoideae</taxon>
        <taxon>Arundineae</taxon>
        <taxon>Arundo</taxon>
    </lineage>
</organism>
<reference evidence="1" key="2">
    <citation type="journal article" date="2015" name="Data Brief">
        <title>Shoot transcriptome of the giant reed, Arundo donax.</title>
        <authorList>
            <person name="Barrero R.A."/>
            <person name="Guerrero F.D."/>
            <person name="Moolhuijzen P."/>
            <person name="Goolsby J.A."/>
            <person name="Tidwell J."/>
            <person name="Bellgard S.E."/>
            <person name="Bellgard M.I."/>
        </authorList>
    </citation>
    <scope>NUCLEOTIDE SEQUENCE</scope>
    <source>
        <tissue evidence="1">Shoot tissue taken approximately 20 cm above the soil surface</tissue>
    </source>
</reference>